<name>A0ABU8H7U5_9SPHN</name>
<comment type="caution">
    <text evidence="1">The sequence shown here is derived from an EMBL/GenBank/DDBJ whole genome shotgun (WGS) entry which is preliminary data.</text>
</comment>
<reference evidence="1 2" key="1">
    <citation type="journal article" date="2013" name="Int. J. Syst. Evol. Microbiol.">
        <title>Sphingomonas kyungheensis sp. nov., a bacterium with ginsenoside-converting activity isolated from soil of a ginseng field.</title>
        <authorList>
            <person name="Son H.M."/>
            <person name="Yang J.E."/>
            <person name="Park Y."/>
            <person name="Han C.K."/>
            <person name="Kim S.G."/>
            <person name="Kook M."/>
            <person name="Yi T.H."/>
        </authorList>
    </citation>
    <scope>NUCLEOTIDE SEQUENCE [LARGE SCALE GENOMIC DNA]</scope>
    <source>
        <strain evidence="1 2">LMG 26582</strain>
    </source>
</reference>
<dbReference type="EMBL" id="JBBBDM010000018">
    <property type="protein sequence ID" value="MEI5689008.1"/>
    <property type="molecule type" value="Genomic_DNA"/>
</dbReference>
<dbReference type="Proteomes" id="UP001367771">
    <property type="component" value="Unassembled WGS sequence"/>
</dbReference>
<sequence>MPIFVPAEQCEGVETGPIVTAAPPSQDTMWARLQSVVWRVEEGTLPPAALIAITDPAQPLEAAVSAAGASGTDLATFPLLALPTYALAPFYRAEIGRRLPKLR</sequence>
<gene>
    <name evidence="1" type="ORF">V8201_18100</name>
</gene>
<dbReference type="RefSeq" id="WP_336546161.1">
    <property type="nucleotide sequence ID" value="NZ_JBBBDM010000018.1"/>
</dbReference>
<proteinExistence type="predicted"/>
<evidence type="ECO:0000313" key="1">
    <source>
        <dbReference type="EMBL" id="MEI5689008.1"/>
    </source>
</evidence>
<organism evidence="1 2">
    <name type="scientific">Sphingomonas kyungheensis</name>
    <dbReference type="NCBI Taxonomy" id="1069987"/>
    <lineage>
        <taxon>Bacteria</taxon>
        <taxon>Pseudomonadati</taxon>
        <taxon>Pseudomonadota</taxon>
        <taxon>Alphaproteobacteria</taxon>
        <taxon>Sphingomonadales</taxon>
        <taxon>Sphingomonadaceae</taxon>
        <taxon>Sphingomonas</taxon>
    </lineage>
</organism>
<keyword evidence="2" id="KW-1185">Reference proteome</keyword>
<accession>A0ABU8H7U5</accession>
<evidence type="ECO:0000313" key="2">
    <source>
        <dbReference type="Proteomes" id="UP001367771"/>
    </source>
</evidence>
<protein>
    <submittedName>
        <fullName evidence="1">Uncharacterized protein</fullName>
    </submittedName>
</protein>